<organism evidence="7 8">
    <name type="scientific">Hibiscus syriacus</name>
    <name type="common">Rose of Sharon</name>
    <dbReference type="NCBI Taxonomy" id="106335"/>
    <lineage>
        <taxon>Eukaryota</taxon>
        <taxon>Viridiplantae</taxon>
        <taxon>Streptophyta</taxon>
        <taxon>Embryophyta</taxon>
        <taxon>Tracheophyta</taxon>
        <taxon>Spermatophyta</taxon>
        <taxon>Magnoliopsida</taxon>
        <taxon>eudicotyledons</taxon>
        <taxon>Gunneridae</taxon>
        <taxon>Pentapetalae</taxon>
        <taxon>rosids</taxon>
        <taxon>malvids</taxon>
        <taxon>Malvales</taxon>
        <taxon>Malvaceae</taxon>
        <taxon>Malvoideae</taxon>
        <taxon>Hibiscus</taxon>
    </lineage>
</organism>
<dbReference type="Gene3D" id="1.20.1250.20">
    <property type="entry name" value="MFS general substrate transporter like domains"/>
    <property type="match status" value="1"/>
</dbReference>
<keyword evidence="8" id="KW-1185">Reference proteome</keyword>
<accession>A0A6A2ZMG0</accession>
<gene>
    <name evidence="7" type="ORF">F3Y22_tig00110840pilonHSYRG00112</name>
</gene>
<keyword evidence="5 6" id="KW-0472">Membrane</keyword>
<reference evidence="7" key="1">
    <citation type="submission" date="2019-09" db="EMBL/GenBank/DDBJ databases">
        <title>Draft genome information of white flower Hibiscus syriacus.</title>
        <authorList>
            <person name="Kim Y.-M."/>
        </authorList>
    </citation>
    <scope>NUCLEOTIDE SEQUENCE [LARGE SCALE GENOMIC DNA]</scope>
    <source>
        <strain evidence="7">YM2019G1</strain>
    </source>
</reference>
<feature type="transmembrane region" description="Helical" evidence="6">
    <location>
        <begin position="65"/>
        <end position="85"/>
    </location>
</feature>
<evidence type="ECO:0000256" key="2">
    <source>
        <dbReference type="ARBA" id="ARBA00005982"/>
    </source>
</evidence>
<dbReference type="Proteomes" id="UP000436088">
    <property type="component" value="Unassembled WGS sequence"/>
</dbReference>
<dbReference type="GO" id="GO:0016020">
    <property type="term" value="C:membrane"/>
    <property type="evidence" value="ECO:0007669"/>
    <property type="project" value="UniProtKB-SubCell"/>
</dbReference>
<evidence type="ECO:0000256" key="5">
    <source>
        <dbReference type="ARBA" id="ARBA00023136"/>
    </source>
</evidence>
<evidence type="ECO:0000256" key="4">
    <source>
        <dbReference type="ARBA" id="ARBA00022989"/>
    </source>
</evidence>
<dbReference type="InterPro" id="IPR000109">
    <property type="entry name" value="POT_fam"/>
</dbReference>
<evidence type="ECO:0000313" key="8">
    <source>
        <dbReference type="Proteomes" id="UP000436088"/>
    </source>
</evidence>
<dbReference type="PANTHER" id="PTHR11654">
    <property type="entry name" value="OLIGOPEPTIDE TRANSPORTER-RELATED"/>
    <property type="match status" value="1"/>
</dbReference>
<evidence type="ECO:0000313" key="7">
    <source>
        <dbReference type="EMBL" id="KAE8692342.1"/>
    </source>
</evidence>
<sequence length="154" mass="17641">MLVSGFIETERRNSAISHGGTDGVSPMSVMWLIPQLLIIGFMETFSIIGLIEFYNKEFPENMRSVGNSLIYLTFSLSSYASRWIITVVEDVTGRDGSRWLTDDINTSRVDKFYFLIAGISLFNFVFLFCARRYQYKDFSKRISLSSNCVMICCN</sequence>
<protein>
    <submittedName>
        <fullName evidence="7">Uncharacterized protein</fullName>
    </submittedName>
</protein>
<keyword evidence="4 6" id="KW-1133">Transmembrane helix</keyword>
<evidence type="ECO:0000256" key="6">
    <source>
        <dbReference type="SAM" id="Phobius"/>
    </source>
</evidence>
<dbReference type="InterPro" id="IPR036259">
    <property type="entry name" value="MFS_trans_sf"/>
</dbReference>
<name>A0A6A2ZMG0_HIBSY</name>
<evidence type="ECO:0000256" key="3">
    <source>
        <dbReference type="ARBA" id="ARBA00022692"/>
    </source>
</evidence>
<dbReference type="SUPFAM" id="SSF103473">
    <property type="entry name" value="MFS general substrate transporter"/>
    <property type="match status" value="1"/>
</dbReference>
<comment type="similarity">
    <text evidence="2">Belongs to the major facilitator superfamily. Proton-dependent oligopeptide transporter (POT/PTR) (TC 2.A.17) family.</text>
</comment>
<comment type="caution">
    <text evidence="7">The sequence shown here is derived from an EMBL/GenBank/DDBJ whole genome shotgun (WGS) entry which is preliminary data.</text>
</comment>
<dbReference type="GO" id="GO:0022857">
    <property type="term" value="F:transmembrane transporter activity"/>
    <property type="evidence" value="ECO:0007669"/>
    <property type="project" value="InterPro"/>
</dbReference>
<evidence type="ECO:0000256" key="1">
    <source>
        <dbReference type="ARBA" id="ARBA00004141"/>
    </source>
</evidence>
<dbReference type="AlphaFoldDB" id="A0A6A2ZMG0"/>
<dbReference type="Pfam" id="PF00854">
    <property type="entry name" value="PTR2"/>
    <property type="match status" value="1"/>
</dbReference>
<proteinExistence type="inferred from homology"/>
<keyword evidence="3 6" id="KW-0812">Transmembrane</keyword>
<dbReference type="EMBL" id="VEPZ02001136">
    <property type="protein sequence ID" value="KAE8692342.1"/>
    <property type="molecule type" value="Genomic_DNA"/>
</dbReference>
<feature type="transmembrane region" description="Helical" evidence="6">
    <location>
        <begin position="112"/>
        <end position="130"/>
    </location>
</feature>
<comment type="subcellular location">
    <subcellularLocation>
        <location evidence="1">Membrane</location>
        <topology evidence="1">Multi-pass membrane protein</topology>
    </subcellularLocation>
</comment>
<feature type="transmembrane region" description="Helical" evidence="6">
    <location>
        <begin position="32"/>
        <end position="53"/>
    </location>
</feature>